<keyword evidence="3" id="KW-1185">Reference proteome</keyword>
<accession>A0AAV0KP13</accession>
<comment type="caution">
    <text evidence="2">The sequence shown here is derived from an EMBL/GenBank/DDBJ whole genome shotgun (WGS) entry which is preliminary data.</text>
</comment>
<feature type="compositionally biased region" description="Basic and acidic residues" evidence="1">
    <location>
        <begin position="84"/>
        <end position="115"/>
    </location>
</feature>
<evidence type="ECO:0000313" key="3">
    <source>
        <dbReference type="Proteomes" id="UP001154282"/>
    </source>
</evidence>
<evidence type="ECO:0000313" key="2">
    <source>
        <dbReference type="EMBL" id="CAI0423923.1"/>
    </source>
</evidence>
<evidence type="ECO:0000256" key="1">
    <source>
        <dbReference type="SAM" id="MobiDB-lite"/>
    </source>
</evidence>
<protein>
    <submittedName>
        <fullName evidence="2">Uncharacterized protein</fullName>
    </submittedName>
</protein>
<feature type="non-terminal residue" evidence="2">
    <location>
        <position position="1"/>
    </location>
</feature>
<reference evidence="2" key="1">
    <citation type="submission" date="2022-08" db="EMBL/GenBank/DDBJ databases">
        <authorList>
            <person name="Gutierrez-Valencia J."/>
        </authorList>
    </citation>
    <scope>NUCLEOTIDE SEQUENCE</scope>
</reference>
<proteinExistence type="predicted"/>
<gene>
    <name evidence="2" type="ORF">LITE_LOCUS19715</name>
</gene>
<dbReference type="Proteomes" id="UP001154282">
    <property type="component" value="Unassembled WGS sequence"/>
</dbReference>
<organism evidence="2 3">
    <name type="scientific">Linum tenue</name>
    <dbReference type="NCBI Taxonomy" id="586396"/>
    <lineage>
        <taxon>Eukaryota</taxon>
        <taxon>Viridiplantae</taxon>
        <taxon>Streptophyta</taxon>
        <taxon>Embryophyta</taxon>
        <taxon>Tracheophyta</taxon>
        <taxon>Spermatophyta</taxon>
        <taxon>Magnoliopsida</taxon>
        <taxon>eudicotyledons</taxon>
        <taxon>Gunneridae</taxon>
        <taxon>Pentapetalae</taxon>
        <taxon>rosids</taxon>
        <taxon>fabids</taxon>
        <taxon>Malpighiales</taxon>
        <taxon>Linaceae</taxon>
        <taxon>Linum</taxon>
    </lineage>
</organism>
<dbReference type="EMBL" id="CAMGYJ010000005">
    <property type="protein sequence ID" value="CAI0423923.1"/>
    <property type="molecule type" value="Genomic_DNA"/>
</dbReference>
<name>A0AAV0KP13_9ROSI</name>
<dbReference type="AlphaFoldDB" id="A0AAV0KP13"/>
<feature type="region of interest" description="Disordered" evidence="1">
    <location>
        <begin position="45"/>
        <end position="122"/>
    </location>
</feature>
<sequence>DRSNPFSSPLFSLDLIPRRSKTEQTLILSSIDLLSFSFSRFSTPFDRPSSSPFLSGNVEEKGRKERGRRRQEATVIYAGVEDNGGGKRERANPDLRKREGERRRLVPCRRREQTKKQRRWIR</sequence>